<evidence type="ECO:0000313" key="1">
    <source>
        <dbReference type="EMBL" id="CAL2104469.1"/>
    </source>
</evidence>
<gene>
    <name evidence="1" type="ORF">T190423A01A_80006</name>
</gene>
<organism evidence="1 2">
    <name type="scientific">Tenacibaculum polynesiense</name>
    <dbReference type="NCBI Taxonomy" id="3137857"/>
    <lineage>
        <taxon>Bacteria</taxon>
        <taxon>Pseudomonadati</taxon>
        <taxon>Bacteroidota</taxon>
        <taxon>Flavobacteriia</taxon>
        <taxon>Flavobacteriales</taxon>
        <taxon>Flavobacteriaceae</taxon>
        <taxon>Tenacibaculum</taxon>
    </lineage>
</organism>
<proteinExistence type="predicted"/>
<name>A0ABP1F1N7_9FLAO</name>
<evidence type="ECO:0000313" key="2">
    <source>
        <dbReference type="Proteomes" id="UP001497527"/>
    </source>
</evidence>
<dbReference type="RefSeq" id="WP_348718946.1">
    <property type="nucleotide sequence ID" value="NZ_CAXJIO010000017.1"/>
</dbReference>
<protein>
    <submittedName>
        <fullName evidence="1">Uncharacterized protein</fullName>
    </submittedName>
</protein>
<sequence length="73" mass="8618">MISHTLLLKNGFRFRSDIESSNDLLHYDYKKGTIMYLAKFHKKQLSLEVYNSKNELINSFNSLKGFSKWIDSL</sequence>
<accession>A0ABP1F1N7</accession>
<comment type="caution">
    <text evidence="1">The sequence shown here is derived from an EMBL/GenBank/DDBJ whole genome shotgun (WGS) entry which is preliminary data.</text>
</comment>
<dbReference type="EMBL" id="CAXJIO010000017">
    <property type="protein sequence ID" value="CAL2104469.1"/>
    <property type="molecule type" value="Genomic_DNA"/>
</dbReference>
<dbReference type="Proteomes" id="UP001497527">
    <property type="component" value="Unassembled WGS sequence"/>
</dbReference>
<keyword evidence="2" id="KW-1185">Reference proteome</keyword>
<reference evidence="1 2" key="1">
    <citation type="submission" date="2024-05" db="EMBL/GenBank/DDBJ databases">
        <authorList>
            <person name="Duchaud E."/>
        </authorList>
    </citation>
    <scope>NUCLEOTIDE SEQUENCE [LARGE SCALE GENOMIC DNA]</scope>
    <source>
        <strain evidence="1">Ena-SAMPLE-TAB-13-05-2024-13:56:06:370-140308</strain>
    </source>
</reference>